<evidence type="ECO:0000256" key="1">
    <source>
        <dbReference type="SAM" id="MobiDB-lite"/>
    </source>
</evidence>
<dbReference type="AlphaFoldDB" id="A0AAE9ED15"/>
<keyword evidence="3" id="KW-1185">Reference proteome</keyword>
<proteinExistence type="predicted"/>
<protein>
    <submittedName>
        <fullName evidence="2">Uncharacterized protein</fullName>
    </submittedName>
</protein>
<feature type="compositionally biased region" description="Basic residues" evidence="1">
    <location>
        <begin position="87"/>
        <end position="97"/>
    </location>
</feature>
<feature type="region of interest" description="Disordered" evidence="1">
    <location>
        <begin position="72"/>
        <end position="97"/>
    </location>
</feature>
<evidence type="ECO:0000313" key="2">
    <source>
        <dbReference type="EMBL" id="UMM20838.1"/>
    </source>
</evidence>
<dbReference type="Proteomes" id="UP000829354">
    <property type="component" value="Chromosome II"/>
</dbReference>
<reference evidence="2 3" key="1">
    <citation type="submission" date="2022-04" db="EMBL/GenBank/DDBJ databases">
        <title>Chromosome-level reference genomes for two strains of Caenorhabditis briggsae: an improved platform for comparative genomics.</title>
        <authorList>
            <person name="Stevens L."/>
            <person name="Andersen E."/>
        </authorList>
    </citation>
    <scope>NUCLEOTIDE SEQUENCE [LARGE SCALE GENOMIC DNA]</scope>
    <source>
        <strain evidence="2">VX34</strain>
        <tissue evidence="2">Whole-organism</tissue>
    </source>
</reference>
<organism evidence="2 3">
    <name type="scientific">Caenorhabditis briggsae</name>
    <dbReference type="NCBI Taxonomy" id="6238"/>
    <lineage>
        <taxon>Eukaryota</taxon>
        <taxon>Metazoa</taxon>
        <taxon>Ecdysozoa</taxon>
        <taxon>Nematoda</taxon>
        <taxon>Chromadorea</taxon>
        <taxon>Rhabditida</taxon>
        <taxon>Rhabditina</taxon>
        <taxon>Rhabditomorpha</taxon>
        <taxon>Rhabditoidea</taxon>
        <taxon>Rhabditidae</taxon>
        <taxon>Peloderinae</taxon>
        <taxon>Caenorhabditis</taxon>
    </lineage>
</organism>
<evidence type="ECO:0000313" key="3">
    <source>
        <dbReference type="Proteomes" id="UP000829354"/>
    </source>
</evidence>
<gene>
    <name evidence="2" type="ORF">L5515_015958</name>
</gene>
<accession>A0AAE9ED15</accession>
<feature type="compositionally biased region" description="Basic and acidic residues" evidence="1">
    <location>
        <begin position="72"/>
        <end position="86"/>
    </location>
</feature>
<name>A0AAE9ED15_CAEBR</name>
<dbReference type="EMBL" id="CP092621">
    <property type="protein sequence ID" value="UMM20838.1"/>
    <property type="molecule type" value="Genomic_DNA"/>
</dbReference>
<sequence length="97" mass="11159">MENGNDKMGMTIVVRVEKQRDGKVEYCAICAFTEREGVRVSARPLRHHEGDTVGFEEGFECGEKWMDERGWEGKTDIQRKDGETHTSKKRVRRTPGT</sequence>